<gene>
    <name evidence="2" type="ORF">HannXRQ_Chr16g0511471</name>
    <name evidence="1" type="ORF">HanXRQr2_Chr16g0746181</name>
</gene>
<sequence>MRRSQRISEYPVEFETLVNLKCAFVIRVTDFNIVNAVENYGISVVTNDVDILDKLNKKWKIDQLDVSDSFAMSQSDFQSVGGESAKV</sequence>
<dbReference type="InParanoid" id="A0A251RYF6"/>
<dbReference type="AlphaFoldDB" id="A0A251RYF6"/>
<dbReference type="Proteomes" id="UP000215914">
    <property type="component" value="Chromosome 16"/>
</dbReference>
<dbReference type="EMBL" id="CM007905">
    <property type="protein sequence ID" value="OTF91505.1"/>
    <property type="molecule type" value="Genomic_DNA"/>
</dbReference>
<keyword evidence="3" id="KW-1185">Reference proteome</keyword>
<dbReference type="Gramene" id="mRNA:HanXRQr2_Chr16g0746181">
    <property type="protein sequence ID" value="mRNA:HanXRQr2_Chr16g0746181"/>
    <property type="gene ID" value="HanXRQr2_Chr16g0746181"/>
</dbReference>
<proteinExistence type="predicted"/>
<evidence type="ECO:0000313" key="2">
    <source>
        <dbReference type="EMBL" id="OTF91505.1"/>
    </source>
</evidence>
<reference evidence="2" key="2">
    <citation type="submission" date="2017-02" db="EMBL/GenBank/DDBJ databases">
        <title>Sunflower complete genome.</title>
        <authorList>
            <person name="Langlade N."/>
            <person name="Munos S."/>
        </authorList>
    </citation>
    <scope>NUCLEOTIDE SEQUENCE [LARGE SCALE GENOMIC DNA]</scope>
    <source>
        <tissue evidence="2">Leaves</tissue>
    </source>
</reference>
<reference evidence="1 3" key="1">
    <citation type="journal article" date="2017" name="Nature">
        <title>The sunflower genome provides insights into oil metabolism, flowering and Asterid evolution.</title>
        <authorList>
            <person name="Badouin H."/>
            <person name="Gouzy J."/>
            <person name="Grassa C.J."/>
            <person name="Murat F."/>
            <person name="Staton S.E."/>
            <person name="Cottret L."/>
            <person name="Lelandais-Briere C."/>
            <person name="Owens G.L."/>
            <person name="Carrere S."/>
            <person name="Mayjonade B."/>
            <person name="Legrand L."/>
            <person name="Gill N."/>
            <person name="Kane N.C."/>
            <person name="Bowers J.E."/>
            <person name="Hubner S."/>
            <person name="Bellec A."/>
            <person name="Berard A."/>
            <person name="Berges H."/>
            <person name="Blanchet N."/>
            <person name="Boniface M.C."/>
            <person name="Brunel D."/>
            <person name="Catrice O."/>
            <person name="Chaidir N."/>
            <person name="Claudel C."/>
            <person name="Donnadieu C."/>
            <person name="Faraut T."/>
            <person name="Fievet G."/>
            <person name="Helmstetter N."/>
            <person name="King M."/>
            <person name="Knapp S.J."/>
            <person name="Lai Z."/>
            <person name="Le Paslier M.C."/>
            <person name="Lippi Y."/>
            <person name="Lorenzon L."/>
            <person name="Mandel J.R."/>
            <person name="Marage G."/>
            <person name="Marchand G."/>
            <person name="Marquand E."/>
            <person name="Bret-Mestries E."/>
            <person name="Morien E."/>
            <person name="Nambeesan S."/>
            <person name="Nguyen T."/>
            <person name="Pegot-Espagnet P."/>
            <person name="Pouilly N."/>
            <person name="Raftis F."/>
            <person name="Sallet E."/>
            <person name="Schiex T."/>
            <person name="Thomas J."/>
            <person name="Vandecasteele C."/>
            <person name="Vares D."/>
            <person name="Vear F."/>
            <person name="Vautrin S."/>
            <person name="Crespi M."/>
            <person name="Mangin B."/>
            <person name="Burke J.M."/>
            <person name="Salse J."/>
            <person name="Munos S."/>
            <person name="Vincourt P."/>
            <person name="Rieseberg L.H."/>
            <person name="Langlade N.B."/>
        </authorList>
    </citation>
    <scope>NUCLEOTIDE SEQUENCE [LARGE SCALE GENOMIC DNA]</scope>
    <source>
        <strain evidence="3">cv. SF193</strain>
        <tissue evidence="1">Leaves</tissue>
    </source>
</reference>
<evidence type="ECO:0000313" key="1">
    <source>
        <dbReference type="EMBL" id="KAF5759835.1"/>
    </source>
</evidence>
<evidence type="ECO:0000313" key="3">
    <source>
        <dbReference type="Proteomes" id="UP000215914"/>
    </source>
</evidence>
<organism evidence="2 3">
    <name type="scientific">Helianthus annuus</name>
    <name type="common">Common sunflower</name>
    <dbReference type="NCBI Taxonomy" id="4232"/>
    <lineage>
        <taxon>Eukaryota</taxon>
        <taxon>Viridiplantae</taxon>
        <taxon>Streptophyta</taxon>
        <taxon>Embryophyta</taxon>
        <taxon>Tracheophyta</taxon>
        <taxon>Spermatophyta</taxon>
        <taxon>Magnoliopsida</taxon>
        <taxon>eudicotyledons</taxon>
        <taxon>Gunneridae</taxon>
        <taxon>Pentapetalae</taxon>
        <taxon>asterids</taxon>
        <taxon>campanulids</taxon>
        <taxon>Asterales</taxon>
        <taxon>Asteraceae</taxon>
        <taxon>Asteroideae</taxon>
        <taxon>Heliantheae alliance</taxon>
        <taxon>Heliantheae</taxon>
        <taxon>Helianthus</taxon>
    </lineage>
</organism>
<name>A0A251RYF6_HELAN</name>
<accession>A0A251RYF6</accession>
<reference evidence="1" key="3">
    <citation type="submission" date="2020-06" db="EMBL/GenBank/DDBJ databases">
        <title>Helianthus annuus Genome sequencing and assembly Release 2.</title>
        <authorList>
            <person name="Gouzy J."/>
            <person name="Langlade N."/>
            <person name="Munos S."/>
        </authorList>
    </citation>
    <scope>NUCLEOTIDE SEQUENCE</scope>
    <source>
        <tissue evidence="1">Leaves</tissue>
    </source>
</reference>
<dbReference type="EMBL" id="MNCJ02000331">
    <property type="protein sequence ID" value="KAF5759835.1"/>
    <property type="molecule type" value="Genomic_DNA"/>
</dbReference>
<protein>
    <submittedName>
        <fullName evidence="2">Uncharacterized protein</fullName>
    </submittedName>
</protein>